<dbReference type="KEGG" id="egl:EGR_08234"/>
<comment type="caution">
    <text evidence="1">The sequence shown here is derived from an EMBL/GenBank/DDBJ whole genome shotgun (WGS) entry which is preliminary data.</text>
</comment>
<keyword evidence="2" id="KW-1185">Reference proteome</keyword>
<gene>
    <name evidence="1" type="ORF">EGR_08234</name>
</gene>
<name>W6U6R2_ECHGR</name>
<dbReference type="AlphaFoldDB" id="W6U6R2"/>
<dbReference type="EMBL" id="APAU02000099">
    <property type="protein sequence ID" value="EUB56928.1"/>
    <property type="molecule type" value="Genomic_DNA"/>
</dbReference>
<evidence type="ECO:0000313" key="2">
    <source>
        <dbReference type="Proteomes" id="UP000019149"/>
    </source>
</evidence>
<accession>W6U6R2</accession>
<dbReference type="RefSeq" id="XP_024348124.1">
    <property type="nucleotide sequence ID" value="XM_024497483.1"/>
</dbReference>
<reference evidence="1 2" key="1">
    <citation type="journal article" date="2013" name="Nat. Genet.">
        <title>The genome of the hydatid tapeworm Echinococcus granulosus.</title>
        <authorList>
            <person name="Zheng H."/>
            <person name="Zhang W."/>
            <person name="Zhang L."/>
            <person name="Zhang Z."/>
            <person name="Li J."/>
            <person name="Lu G."/>
            <person name="Zhu Y."/>
            <person name="Wang Y."/>
            <person name="Huang Y."/>
            <person name="Liu J."/>
            <person name="Kang H."/>
            <person name="Chen J."/>
            <person name="Wang L."/>
            <person name="Chen A."/>
            <person name="Yu S."/>
            <person name="Gao Z."/>
            <person name="Jin L."/>
            <person name="Gu W."/>
            <person name="Wang Z."/>
            <person name="Zhao L."/>
            <person name="Shi B."/>
            <person name="Wen H."/>
            <person name="Lin R."/>
            <person name="Jones M.K."/>
            <person name="Brejova B."/>
            <person name="Vinar T."/>
            <person name="Zhao G."/>
            <person name="McManus D.P."/>
            <person name="Chen Z."/>
            <person name="Zhou Y."/>
            <person name="Wang S."/>
        </authorList>
    </citation>
    <scope>NUCLEOTIDE SEQUENCE [LARGE SCALE GENOMIC DNA]</scope>
</reference>
<sequence>MGGTASTSSVTVNFMMTIINVKDKKAEGRALGSGVSSQIYLCWGNLEAIRASLIFPMLTQSCWFYADVCRKLQMQKWQQAKLIFKANFLTSKKEKFYPEKSYNFWKSRSLEFRFHQRLLSKFSAIIYCNVKLNIISSANKTLLESLLDKCNK</sequence>
<dbReference type="GeneID" id="36343949"/>
<dbReference type="CTD" id="36343949"/>
<organism evidence="1 2">
    <name type="scientific">Echinococcus granulosus</name>
    <name type="common">Hydatid tapeworm</name>
    <dbReference type="NCBI Taxonomy" id="6210"/>
    <lineage>
        <taxon>Eukaryota</taxon>
        <taxon>Metazoa</taxon>
        <taxon>Spiralia</taxon>
        <taxon>Lophotrochozoa</taxon>
        <taxon>Platyhelminthes</taxon>
        <taxon>Cestoda</taxon>
        <taxon>Eucestoda</taxon>
        <taxon>Cyclophyllidea</taxon>
        <taxon>Taeniidae</taxon>
        <taxon>Echinococcus</taxon>
        <taxon>Echinococcus granulosus group</taxon>
    </lineage>
</organism>
<protein>
    <submittedName>
        <fullName evidence="1">Uncharacterized protein</fullName>
    </submittedName>
</protein>
<dbReference type="Proteomes" id="UP000019149">
    <property type="component" value="Unassembled WGS sequence"/>
</dbReference>
<evidence type="ECO:0000313" key="1">
    <source>
        <dbReference type="EMBL" id="EUB56928.1"/>
    </source>
</evidence>
<proteinExistence type="predicted"/>